<keyword evidence="1" id="KW-0812">Transmembrane</keyword>
<protein>
    <submittedName>
        <fullName evidence="2">Uncharacterized protein</fullName>
    </submittedName>
</protein>
<dbReference type="EMBL" id="JBBHJZ010000001">
    <property type="protein sequence ID" value="MEJ5975266.1"/>
    <property type="molecule type" value="Genomic_DNA"/>
</dbReference>
<evidence type="ECO:0000256" key="1">
    <source>
        <dbReference type="SAM" id="Phobius"/>
    </source>
</evidence>
<name>A0ABU8RQA3_9SPHN</name>
<gene>
    <name evidence="2" type="ORF">WG901_01360</name>
</gene>
<organism evidence="2 3">
    <name type="scientific">Novosphingobium anseongense</name>
    <dbReference type="NCBI Taxonomy" id="3133436"/>
    <lineage>
        <taxon>Bacteria</taxon>
        <taxon>Pseudomonadati</taxon>
        <taxon>Pseudomonadota</taxon>
        <taxon>Alphaproteobacteria</taxon>
        <taxon>Sphingomonadales</taxon>
        <taxon>Sphingomonadaceae</taxon>
        <taxon>Novosphingobium</taxon>
    </lineage>
</organism>
<feature type="transmembrane region" description="Helical" evidence="1">
    <location>
        <begin position="41"/>
        <end position="61"/>
    </location>
</feature>
<evidence type="ECO:0000313" key="2">
    <source>
        <dbReference type="EMBL" id="MEJ5975266.1"/>
    </source>
</evidence>
<reference evidence="2 3" key="1">
    <citation type="submission" date="2024-03" db="EMBL/GenBank/DDBJ databases">
        <authorList>
            <person name="Jo J.-H."/>
        </authorList>
    </citation>
    <scope>NUCLEOTIDE SEQUENCE [LARGE SCALE GENOMIC DNA]</scope>
    <source>
        <strain evidence="2 3">PS1R-30</strain>
    </source>
</reference>
<keyword evidence="3" id="KW-1185">Reference proteome</keyword>
<keyword evidence="1" id="KW-0472">Membrane</keyword>
<feature type="transmembrane region" description="Helical" evidence="1">
    <location>
        <begin position="15"/>
        <end position="35"/>
    </location>
</feature>
<evidence type="ECO:0000313" key="3">
    <source>
        <dbReference type="Proteomes" id="UP001361239"/>
    </source>
</evidence>
<comment type="caution">
    <text evidence="2">The sequence shown here is derived from an EMBL/GenBank/DDBJ whole genome shotgun (WGS) entry which is preliminary data.</text>
</comment>
<sequence length="69" mass="7784">MSEDPARNRFFAIQAMRWIGTLVALFGLLVIYRRIDLPVEAGYVIFVVGLLDALVAPSLLARRWKSPLP</sequence>
<proteinExistence type="predicted"/>
<accession>A0ABU8RQA3</accession>
<dbReference type="Proteomes" id="UP001361239">
    <property type="component" value="Unassembled WGS sequence"/>
</dbReference>
<dbReference type="RefSeq" id="WP_339585228.1">
    <property type="nucleotide sequence ID" value="NZ_JBBHJZ010000001.1"/>
</dbReference>
<keyword evidence="1" id="KW-1133">Transmembrane helix</keyword>